<keyword evidence="2" id="KW-0812">Transmembrane</keyword>
<accession>A0AAN6FRZ9</accession>
<dbReference type="EMBL" id="JASUXU010000013">
    <property type="protein sequence ID" value="KAK0323421.1"/>
    <property type="molecule type" value="Genomic_DNA"/>
</dbReference>
<feature type="compositionally biased region" description="Low complexity" evidence="1">
    <location>
        <begin position="15"/>
        <end position="27"/>
    </location>
</feature>
<comment type="caution">
    <text evidence="3">The sequence shown here is derived from an EMBL/GenBank/DDBJ whole genome shotgun (WGS) entry which is preliminary data.</text>
</comment>
<dbReference type="AlphaFoldDB" id="A0AAN6FRZ9"/>
<sequence>MRAPTQGTYLEDGTSPPYNHSHPPSYSRSMELAQLPAAYQPVPQAEQEPQAQQQQLQQQIEEVLDLLKQHRLQQKLEHPITTHSPAILLWLAPFIYSYIVPIWNGLRNDPFEQSHITAAKTLQISCIMLGLGILANWGIGAAAGGYERETRQRRALFTLRSLLGVVMMLLAVAMTLTY</sequence>
<evidence type="ECO:0000256" key="2">
    <source>
        <dbReference type="SAM" id="Phobius"/>
    </source>
</evidence>
<evidence type="ECO:0000256" key="1">
    <source>
        <dbReference type="SAM" id="MobiDB-lite"/>
    </source>
</evidence>
<reference evidence="3" key="1">
    <citation type="submission" date="2021-12" db="EMBL/GenBank/DDBJ databases">
        <title>Black yeast isolated from Biological Soil Crust.</title>
        <authorList>
            <person name="Kurbessoian T."/>
        </authorList>
    </citation>
    <scope>NUCLEOTIDE SEQUENCE</scope>
    <source>
        <strain evidence="3">CCFEE 5208</strain>
    </source>
</reference>
<gene>
    <name evidence="3" type="ORF">LTR82_005781</name>
</gene>
<protein>
    <submittedName>
        <fullName evidence="3">Uncharacterized protein</fullName>
    </submittedName>
</protein>
<organism evidence="3 4">
    <name type="scientific">Friedmanniomyces endolithicus</name>
    <dbReference type="NCBI Taxonomy" id="329885"/>
    <lineage>
        <taxon>Eukaryota</taxon>
        <taxon>Fungi</taxon>
        <taxon>Dikarya</taxon>
        <taxon>Ascomycota</taxon>
        <taxon>Pezizomycotina</taxon>
        <taxon>Dothideomycetes</taxon>
        <taxon>Dothideomycetidae</taxon>
        <taxon>Mycosphaerellales</taxon>
        <taxon>Teratosphaeriaceae</taxon>
        <taxon>Friedmanniomyces</taxon>
    </lineage>
</organism>
<name>A0AAN6FRZ9_9PEZI</name>
<keyword evidence="2" id="KW-1133">Transmembrane helix</keyword>
<feature type="transmembrane region" description="Helical" evidence="2">
    <location>
        <begin position="155"/>
        <end position="176"/>
    </location>
</feature>
<feature type="transmembrane region" description="Helical" evidence="2">
    <location>
        <begin position="122"/>
        <end position="143"/>
    </location>
</feature>
<dbReference type="Proteomes" id="UP001168146">
    <property type="component" value="Unassembled WGS sequence"/>
</dbReference>
<evidence type="ECO:0000313" key="3">
    <source>
        <dbReference type="EMBL" id="KAK0323421.1"/>
    </source>
</evidence>
<keyword evidence="2" id="KW-0472">Membrane</keyword>
<feature type="transmembrane region" description="Helical" evidence="2">
    <location>
        <begin position="80"/>
        <end position="102"/>
    </location>
</feature>
<feature type="region of interest" description="Disordered" evidence="1">
    <location>
        <begin position="1"/>
        <end position="30"/>
    </location>
</feature>
<evidence type="ECO:0000313" key="4">
    <source>
        <dbReference type="Proteomes" id="UP001168146"/>
    </source>
</evidence>
<proteinExistence type="predicted"/>